<evidence type="ECO:0000313" key="3">
    <source>
        <dbReference type="Proteomes" id="UP000184694"/>
    </source>
</evidence>
<dbReference type="GO" id="GO:0008168">
    <property type="term" value="F:methyltransferase activity"/>
    <property type="evidence" value="ECO:0007669"/>
    <property type="project" value="UniProtKB-KW"/>
</dbReference>
<protein>
    <submittedName>
        <fullName evidence="2">Phospholipid N-methyltransferase</fullName>
    </submittedName>
</protein>
<sequence length="232" mass="26218">MNSQAITETACYYSKGYQMHSPHWSVLREFIRDPLSTGTICSSSPSLCKTIASSDKLANADVVVELGAGTGCITKQILRSLKNEATFISIEKNPHFYKMLVTEYPQSHFELDCAENLPNILHKNSVEKADIIISSLPWAYFSSEQQNQLTQAIRTSLKPNGIFITYAYLWGVILPTFGAFRKLLTQSFCNVDTSRIVWNNFPPAFLYQCRQPVPVLTETAERQSSHRSKYNC</sequence>
<keyword evidence="3" id="KW-1185">Reference proteome</keyword>
<feature type="domain" description="Methyltransferase" evidence="1">
    <location>
        <begin position="63"/>
        <end position="161"/>
    </location>
</feature>
<dbReference type="RefSeq" id="WP_084539513.1">
    <property type="nucleotide sequence ID" value="NZ_FSRG01000007.1"/>
</dbReference>
<organism evidence="2 3">
    <name type="scientific">Halodesulfovibrio marinisediminis DSM 17456</name>
    <dbReference type="NCBI Taxonomy" id="1121457"/>
    <lineage>
        <taxon>Bacteria</taxon>
        <taxon>Pseudomonadati</taxon>
        <taxon>Thermodesulfobacteriota</taxon>
        <taxon>Desulfovibrionia</taxon>
        <taxon>Desulfovibrionales</taxon>
        <taxon>Desulfovibrionaceae</taxon>
        <taxon>Halodesulfovibrio</taxon>
    </lineage>
</organism>
<evidence type="ECO:0000259" key="1">
    <source>
        <dbReference type="Pfam" id="PF13649"/>
    </source>
</evidence>
<reference evidence="3" key="1">
    <citation type="submission" date="2016-11" db="EMBL/GenBank/DDBJ databases">
        <authorList>
            <person name="Varghese N."/>
            <person name="Submissions S."/>
        </authorList>
    </citation>
    <scope>NUCLEOTIDE SEQUENCE [LARGE SCALE GENOMIC DNA]</scope>
    <source>
        <strain evidence="3">DSM 17456</strain>
    </source>
</reference>
<dbReference type="AlphaFoldDB" id="A0A1N6IUN6"/>
<keyword evidence="2" id="KW-0808">Transferase</keyword>
<dbReference type="SUPFAM" id="SSF53335">
    <property type="entry name" value="S-adenosyl-L-methionine-dependent methyltransferases"/>
    <property type="match status" value="1"/>
</dbReference>
<proteinExistence type="predicted"/>
<name>A0A1N6IUN6_9BACT</name>
<dbReference type="GO" id="GO:0032259">
    <property type="term" value="P:methylation"/>
    <property type="evidence" value="ECO:0007669"/>
    <property type="project" value="UniProtKB-KW"/>
</dbReference>
<dbReference type="EMBL" id="FSRG01000007">
    <property type="protein sequence ID" value="SIO35720.1"/>
    <property type="molecule type" value="Genomic_DNA"/>
</dbReference>
<keyword evidence="2" id="KW-0489">Methyltransferase</keyword>
<dbReference type="Pfam" id="PF13649">
    <property type="entry name" value="Methyltransf_25"/>
    <property type="match status" value="1"/>
</dbReference>
<dbReference type="InterPro" id="IPR029063">
    <property type="entry name" value="SAM-dependent_MTases_sf"/>
</dbReference>
<dbReference type="Proteomes" id="UP000184694">
    <property type="component" value="Unassembled WGS sequence"/>
</dbReference>
<evidence type="ECO:0000313" key="2">
    <source>
        <dbReference type="EMBL" id="SIO35720.1"/>
    </source>
</evidence>
<dbReference type="InterPro" id="IPR041698">
    <property type="entry name" value="Methyltransf_25"/>
</dbReference>
<dbReference type="OrthoDB" id="9805585at2"/>
<accession>A0A1N6IUN6</accession>
<dbReference type="CDD" id="cd02440">
    <property type="entry name" value="AdoMet_MTases"/>
    <property type="match status" value="1"/>
</dbReference>
<dbReference type="STRING" id="1121457.SAMN02745161_2952"/>
<dbReference type="Gene3D" id="3.40.50.150">
    <property type="entry name" value="Vaccinia Virus protein VP39"/>
    <property type="match status" value="1"/>
</dbReference>
<gene>
    <name evidence="2" type="ORF">SAMN02745161_2952</name>
</gene>